<proteinExistence type="predicted"/>
<protein>
    <submittedName>
        <fullName evidence="1">Uncharacterized protein</fullName>
    </submittedName>
</protein>
<organism evidence="1 2">
    <name type="scientific">Colletotrichum chrysophilum</name>
    <dbReference type="NCBI Taxonomy" id="1836956"/>
    <lineage>
        <taxon>Eukaryota</taxon>
        <taxon>Fungi</taxon>
        <taxon>Dikarya</taxon>
        <taxon>Ascomycota</taxon>
        <taxon>Pezizomycotina</taxon>
        <taxon>Sordariomycetes</taxon>
        <taxon>Hypocreomycetidae</taxon>
        <taxon>Glomerellales</taxon>
        <taxon>Glomerellaceae</taxon>
        <taxon>Colletotrichum</taxon>
        <taxon>Colletotrichum gloeosporioides species complex</taxon>
    </lineage>
</organism>
<accession>A0AAD9AAU3</accession>
<sequence length="305" mass="34905">MLCSLPEISKPIKAIYAHSASNLAFDPPYPFIDLLERQFCYTYGRTLSEQEVSHLRFAPIVEIIPFFSPILLIMFTTLSFPPCNFMLSYRSVMSLPSYDPERQSLHNTAKHPPLSHSSTSWIVNVLHRHRPAETQPHRDINNNNPNVNQLWPRADHRDVQWSRDGMHEEGGVQLHAYTVPRLGTWGPTVRPEPASLSFLMGRYCCLQADAGLAKRARKTFKLSSRSTHATHMPVLDHARLQGDRDTRSGPGWWNVRPQQPYESTLSRVAVCHRAKLSRRDSFAALRCPTLEDKPAFHGYWWSPVA</sequence>
<gene>
    <name evidence="1" type="ORF">CCHR01_12671</name>
</gene>
<evidence type="ECO:0000313" key="1">
    <source>
        <dbReference type="EMBL" id="KAK1844686.1"/>
    </source>
</evidence>
<reference evidence="1" key="1">
    <citation type="submission" date="2023-01" db="EMBL/GenBank/DDBJ databases">
        <title>Colletotrichum chrysophilum M932 genome sequence.</title>
        <authorList>
            <person name="Baroncelli R."/>
        </authorList>
    </citation>
    <scope>NUCLEOTIDE SEQUENCE</scope>
    <source>
        <strain evidence="1">M932</strain>
    </source>
</reference>
<evidence type="ECO:0000313" key="2">
    <source>
        <dbReference type="Proteomes" id="UP001243330"/>
    </source>
</evidence>
<keyword evidence="2" id="KW-1185">Reference proteome</keyword>
<dbReference type="Proteomes" id="UP001243330">
    <property type="component" value="Unassembled WGS sequence"/>
</dbReference>
<dbReference type="EMBL" id="JAQOWY010000301">
    <property type="protein sequence ID" value="KAK1844686.1"/>
    <property type="molecule type" value="Genomic_DNA"/>
</dbReference>
<dbReference type="AlphaFoldDB" id="A0AAD9AAU3"/>
<comment type="caution">
    <text evidence="1">The sequence shown here is derived from an EMBL/GenBank/DDBJ whole genome shotgun (WGS) entry which is preliminary data.</text>
</comment>
<name>A0AAD9AAU3_9PEZI</name>